<keyword evidence="2" id="KW-1185">Reference proteome</keyword>
<name>A0A1L7LM35_9STRE</name>
<accession>A0A1L7LM35</accession>
<dbReference type="AlphaFoldDB" id="A0A1L7LM35"/>
<gene>
    <name evidence="1" type="ORF">SRT_19800</name>
</gene>
<protein>
    <submittedName>
        <fullName evidence="1">Uncharacterized protein</fullName>
    </submittedName>
</protein>
<dbReference type="Proteomes" id="UP000217758">
    <property type="component" value="Chromosome"/>
</dbReference>
<sequence>MLIIINMPPKHIAEKKSPININLALLNLSAIVPEIGVKKTKGKNAHKVTKEQDKALPVFSKT</sequence>
<proteinExistence type="predicted"/>
<dbReference type="KEGG" id="strg:SRT_19800"/>
<evidence type="ECO:0000313" key="1">
    <source>
        <dbReference type="EMBL" id="BAQ25241.1"/>
    </source>
</evidence>
<evidence type="ECO:0000313" key="2">
    <source>
        <dbReference type="Proteomes" id="UP000217758"/>
    </source>
</evidence>
<reference evidence="1 2" key="1">
    <citation type="journal article" date="2016" name="Microbiol. Immunol.">
        <title>Complete genome sequence of Streptococcus troglodytae TKU31 isolated from the oral cavity of a chimpanzee (Pan troglodytes).</title>
        <authorList>
            <person name="Okamoto M."/>
            <person name="Naito M."/>
            <person name="Miyanohara M."/>
            <person name="Imai S."/>
            <person name="Nomura Y."/>
            <person name="Saito W."/>
            <person name="Momoi Y."/>
            <person name="Takada K."/>
            <person name="Miyabe-Nishiwaki T."/>
            <person name="Tomonaga M."/>
            <person name="Hanada N."/>
        </authorList>
    </citation>
    <scope>NUCLEOTIDE SEQUENCE [LARGE SCALE GENOMIC DNA]</scope>
    <source>
        <strain evidence="2">TKU 31</strain>
    </source>
</reference>
<organism evidence="1 2">
    <name type="scientific">Streptococcus troglodytae</name>
    <dbReference type="NCBI Taxonomy" id="1111760"/>
    <lineage>
        <taxon>Bacteria</taxon>
        <taxon>Bacillati</taxon>
        <taxon>Bacillota</taxon>
        <taxon>Bacilli</taxon>
        <taxon>Lactobacillales</taxon>
        <taxon>Streptococcaceae</taxon>
        <taxon>Streptococcus</taxon>
    </lineage>
</organism>
<dbReference type="EMBL" id="AP014612">
    <property type="protein sequence ID" value="BAQ25241.1"/>
    <property type="molecule type" value="Genomic_DNA"/>
</dbReference>